<feature type="region of interest" description="Disordered" evidence="1">
    <location>
        <begin position="1"/>
        <end position="20"/>
    </location>
</feature>
<dbReference type="Proteomes" id="UP000487268">
    <property type="component" value="Unassembled WGS sequence"/>
</dbReference>
<name>A0A7K0BNQ8_9ACTN</name>
<dbReference type="AlphaFoldDB" id="A0A7K0BNQ8"/>
<protein>
    <submittedName>
        <fullName evidence="3">Uncharacterized protein</fullName>
    </submittedName>
</protein>
<proteinExistence type="predicted"/>
<accession>A0A7K0BNQ8</accession>
<reference evidence="3 4" key="1">
    <citation type="submission" date="2019-10" db="EMBL/GenBank/DDBJ databases">
        <title>Actinomadura rubteroloni sp. nov. and Actinomadura macrotermitis sp. nov., isolated from the gut of fungus growing-termite Macrotermes natalensis.</title>
        <authorList>
            <person name="Benndorf R."/>
            <person name="Martin K."/>
            <person name="Kuefner M."/>
            <person name="De Beer W."/>
            <person name="Kaster A.-K."/>
            <person name="Vollmers J."/>
            <person name="Poulsen M."/>
            <person name="Beemelmanns C."/>
        </authorList>
    </citation>
    <scope>NUCLEOTIDE SEQUENCE [LARGE SCALE GENOMIC DNA]</scope>
    <source>
        <strain evidence="3 4">RB68</strain>
    </source>
</reference>
<keyword evidence="2" id="KW-0812">Transmembrane</keyword>
<feature type="compositionally biased region" description="Basic residues" evidence="1">
    <location>
        <begin position="1"/>
        <end position="16"/>
    </location>
</feature>
<dbReference type="EMBL" id="WEGH01000001">
    <property type="protein sequence ID" value="MQY02767.1"/>
    <property type="molecule type" value="Genomic_DNA"/>
</dbReference>
<sequence length="240" mass="24799">MSNRHRSSGSRRRRKQGNAGRLGLVGALTGAVGIAAVAGAIVVMRPDGKEDKGSPVLAGQDGASVAPGAPGTTPSPRSGPVLSFNTPEGYGYGLAAVKAGVDAHPLKTSKATTAGATFAYADYVLTNNQKRPVLLDYPADLFVPAAQVPAAARDRCMPQPGIPGSMCTLPNHSQILARLGGSKPPVRQDADTMIPAGASYLVRIATDLPVQSGLDAGDIKLYVWNVRFTSDRKGVGLDFP</sequence>
<comment type="caution">
    <text evidence="3">The sequence shown here is derived from an EMBL/GenBank/DDBJ whole genome shotgun (WGS) entry which is preliminary data.</text>
</comment>
<evidence type="ECO:0000256" key="1">
    <source>
        <dbReference type="SAM" id="MobiDB-lite"/>
    </source>
</evidence>
<organism evidence="3 4">
    <name type="scientific">Actinomadura macrotermitis</name>
    <dbReference type="NCBI Taxonomy" id="2585200"/>
    <lineage>
        <taxon>Bacteria</taxon>
        <taxon>Bacillati</taxon>
        <taxon>Actinomycetota</taxon>
        <taxon>Actinomycetes</taxon>
        <taxon>Streptosporangiales</taxon>
        <taxon>Thermomonosporaceae</taxon>
        <taxon>Actinomadura</taxon>
    </lineage>
</organism>
<feature type="transmembrane region" description="Helical" evidence="2">
    <location>
        <begin position="21"/>
        <end position="44"/>
    </location>
</feature>
<keyword evidence="4" id="KW-1185">Reference proteome</keyword>
<gene>
    <name evidence="3" type="ORF">ACRB68_08020</name>
</gene>
<keyword evidence="2" id="KW-0472">Membrane</keyword>
<keyword evidence="2" id="KW-1133">Transmembrane helix</keyword>
<dbReference type="OrthoDB" id="3471158at2"/>
<evidence type="ECO:0000256" key="2">
    <source>
        <dbReference type="SAM" id="Phobius"/>
    </source>
</evidence>
<dbReference type="RefSeq" id="WP_153530870.1">
    <property type="nucleotide sequence ID" value="NZ_WEGH01000001.1"/>
</dbReference>
<evidence type="ECO:0000313" key="3">
    <source>
        <dbReference type="EMBL" id="MQY02767.1"/>
    </source>
</evidence>
<evidence type="ECO:0000313" key="4">
    <source>
        <dbReference type="Proteomes" id="UP000487268"/>
    </source>
</evidence>
<feature type="region of interest" description="Disordered" evidence="1">
    <location>
        <begin position="49"/>
        <end position="79"/>
    </location>
</feature>